<dbReference type="Proteomes" id="UP000091956">
    <property type="component" value="Unassembled WGS sequence"/>
</dbReference>
<sequence length="348" mass="39721">MEDVSVYRPHNLLYTQEPLSRYRQGGYHPVTLGDTFNDTRYTVLHKLGWGGYSTVWLARDKKDNQWVSIKILTAESGDKSRELVNLHTLSSSSQEGLAARYIVRLLDEFTHNGPNGTHKCLVFELLGPTVVRIVEDFYGNDEKLEPETILRISEQLLQATAFIHRAGLAHGDISSRNIAFTCSNLSYCADEESLLKVVGTPEVEELARIDGAPLQQGLPNQLVKAADWTEWIDEDEEDIRLIDFGETFTQGAEPERIAQPGVLRVPETIFTDRFDYRIDLWRVGFAIYFFGFGGMPFQSFFGDANDLVAQMINFVEDLPVEWQEKYRDMRSKAGREPLECKRLFIVLI</sequence>
<dbReference type="InterPro" id="IPR000719">
    <property type="entry name" value="Prot_kinase_dom"/>
</dbReference>
<evidence type="ECO:0000313" key="10">
    <source>
        <dbReference type="EMBL" id="OBT93442.2"/>
    </source>
</evidence>
<dbReference type="RefSeq" id="XP_018127175.2">
    <property type="nucleotide sequence ID" value="XM_018278101.2"/>
</dbReference>
<dbReference type="SUPFAM" id="SSF56112">
    <property type="entry name" value="Protein kinase-like (PK-like)"/>
    <property type="match status" value="1"/>
</dbReference>
<comment type="catalytic activity">
    <reaction evidence="8">
        <text>L-seryl-[protein] + ATP = O-phospho-L-seryl-[protein] + ADP + H(+)</text>
        <dbReference type="Rhea" id="RHEA:17989"/>
        <dbReference type="Rhea" id="RHEA-COMP:9863"/>
        <dbReference type="Rhea" id="RHEA-COMP:11604"/>
        <dbReference type="ChEBI" id="CHEBI:15378"/>
        <dbReference type="ChEBI" id="CHEBI:29999"/>
        <dbReference type="ChEBI" id="CHEBI:30616"/>
        <dbReference type="ChEBI" id="CHEBI:83421"/>
        <dbReference type="ChEBI" id="CHEBI:456216"/>
        <dbReference type="EC" id="2.7.11.1"/>
    </reaction>
</comment>
<evidence type="ECO:0000256" key="2">
    <source>
        <dbReference type="ARBA" id="ARBA00022527"/>
    </source>
</evidence>
<keyword evidence="6" id="KW-0067">ATP-binding</keyword>
<name>A0A1B8GC92_9PEZI</name>
<keyword evidence="11" id="KW-1185">Reference proteome</keyword>
<keyword evidence="4" id="KW-0547">Nucleotide-binding</keyword>
<dbReference type="STRING" id="342668.A0A1B8GC92"/>
<dbReference type="GO" id="GO:0005737">
    <property type="term" value="C:cytoplasm"/>
    <property type="evidence" value="ECO:0007669"/>
    <property type="project" value="TreeGrafter"/>
</dbReference>
<evidence type="ECO:0000256" key="4">
    <source>
        <dbReference type="ARBA" id="ARBA00022741"/>
    </source>
</evidence>
<keyword evidence="3" id="KW-0808">Transferase</keyword>
<evidence type="ECO:0000256" key="6">
    <source>
        <dbReference type="ARBA" id="ARBA00022840"/>
    </source>
</evidence>
<evidence type="ECO:0000256" key="5">
    <source>
        <dbReference type="ARBA" id="ARBA00022777"/>
    </source>
</evidence>
<dbReference type="Gene3D" id="1.10.510.10">
    <property type="entry name" value="Transferase(Phosphotransferase) domain 1"/>
    <property type="match status" value="1"/>
</dbReference>
<evidence type="ECO:0000256" key="8">
    <source>
        <dbReference type="ARBA" id="ARBA00048679"/>
    </source>
</evidence>
<keyword evidence="5" id="KW-0418">Kinase</keyword>
<dbReference type="GO" id="GO:0005634">
    <property type="term" value="C:nucleus"/>
    <property type="evidence" value="ECO:0007669"/>
    <property type="project" value="TreeGrafter"/>
</dbReference>
<evidence type="ECO:0000256" key="7">
    <source>
        <dbReference type="ARBA" id="ARBA00047899"/>
    </source>
</evidence>
<gene>
    <name evidence="10" type="ORF">VE01_08681</name>
</gene>
<dbReference type="InterPro" id="IPR011009">
    <property type="entry name" value="Kinase-like_dom_sf"/>
</dbReference>
<protein>
    <recommendedName>
        <fullName evidence="1">non-specific serine/threonine protein kinase</fullName>
        <ecNumber evidence="1">2.7.11.1</ecNumber>
    </recommendedName>
</protein>
<dbReference type="EMBL" id="KV460253">
    <property type="protein sequence ID" value="OBT93442.2"/>
    <property type="molecule type" value="Genomic_DNA"/>
</dbReference>
<evidence type="ECO:0000313" key="11">
    <source>
        <dbReference type="Proteomes" id="UP000091956"/>
    </source>
</evidence>
<dbReference type="PANTHER" id="PTHR47634">
    <property type="entry name" value="PROTEIN KINASE DOMAIN-CONTAINING PROTEIN-RELATED"/>
    <property type="match status" value="1"/>
</dbReference>
<reference evidence="10 11" key="1">
    <citation type="submission" date="2016-03" db="EMBL/GenBank/DDBJ databases">
        <title>Comparative genomics of Pseudogymnoascus destructans, the fungus causing white-nose syndrome of bats.</title>
        <authorList>
            <person name="Palmer J.M."/>
            <person name="Drees K.P."/>
            <person name="Foster J.T."/>
            <person name="Lindner D.L."/>
        </authorList>
    </citation>
    <scope>NUCLEOTIDE SEQUENCE [LARGE SCALE GENOMIC DNA]</scope>
    <source>
        <strain evidence="10 11">UAMH 10579</strain>
    </source>
</reference>
<dbReference type="PANTHER" id="PTHR47634:SF9">
    <property type="entry name" value="PROTEIN KINASE DOMAIN-CONTAINING PROTEIN-RELATED"/>
    <property type="match status" value="1"/>
</dbReference>
<evidence type="ECO:0000256" key="3">
    <source>
        <dbReference type="ARBA" id="ARBA00022679"/>
    </source>
</evidence>
<feature type="domain" description="Protein kinase" evidence="9">
    <location>
        <begin position="41"/>
        <end position="348"/>
    </location>
</feature>
<dbReference type="GeneID" id="28842067"/>
<dbReference type="InterPro" id="IPR051334">
    <property type="entry name" value="SRPK"/>
</dbReference>
<dbReference type="PROSITE" id="PS50011">
    <property type="entry name" value="PROTEIN_KINASE_DOM"/>
    <property type="match status" value="1"/>
</dbReference>
<dbReference type="GO" id="GO:0000245">
    <property type="term" value="P:spliceosomal complex assembly"/>
    <property type="evidence" value="ECO:0007669"/>
    <property type="project" value="TreeGrafter"/>
</dbReference>
<dbReference type="Pfam" id="PF00069">
    <property type="entry name" value="Pkinase"/>
    <property type="match status" value="1"/>
</dbReference>
<dbReference type="GO" id="GO:0050684">
    <property type="term" value="P:regulation of mRNA processing"/>
    <property type="evidence" value="ECO:0007669"/>
    <property type="project" value="TreeGrafter"/>
</dbReference>
<dbReference type="Gene3D" id="3.30.200.20">
    <property type="entry name" value="Phosphorylase Kinase, domain 1"/>
    <property type="match status" value="1"/>
</dbReference>
<evidence type="ECO:0000259" key="9">
    <source>
        <dbReference type="PROSITE" id="PS50011"/>
    </source>
</evidence>
<dbReference type="GO" id="GO:0004674">
    <property type="term" value="F:protein serine/threonine kinase activity"/>
    <property type="evidence" value="ECO:0007669"/>
    <property type="project" value="UniProtKB-KW"/>
</dbReference>
<evidence type="ECO:0000256" key="1">
    <source>
        <dbReference type="ARBA" id="ARBA00012513"/>
    </source>
</evidence>
<dbReference type="EC" id="2.7.11.1" evidence="1"/>
<organism evidence="10 11">
    <name type="scientific">Pseudogymnoascus verrucosus</name>
    <dbReference type="NCBI Taxonomy" id="342668"/>
    <lineage>
        <taxon>Eukaryota</taxon>
        <taxon>Fungi</taxon>
        <taxon>Dikarya</taxon>
        <taxon>Ascomycota</taxon>
        <taxon>Pezizomycotina</taxon>
        <taxon>Leotiomycetes</taxon>
        <taxon>Thelebolales</taxon>
        <taxon>Thelebolaceae</taxon>
        <taxon>Pseudogymnoascus</taxon>
    </lineage>
</organism>
<dbReference type="AlphaFoldDB" id="A0A1B8GC92"/>
<dbReference type="SMART" id="SM00220">
    <property type="entry name" value="S_TKc"/>
    <property type="match status" value="1"/>
</dbReference>
<reference evidence="11" key="2">
    <citation type="journal article" date="2018" name="Nat. Commun.">
        <title>Extreme sensitivity to ultraviolet light in the fungal pathogen causing white-nose syndrome of bats.</title>
        <authorList>
            <person name="Palmer J.M."/>
            <person name="Drees K.P."/>
            <person name="Foster J.T."/>
            <person name="Lindner D.L."/>
        </authorList>
    </citation>
    <scope>NUCLEOTIDE SEQUENCE [LARGE SCALE GENOMIC DNA]</scope>
    <source>
        <strain evidence="11">UAMH 10579</strain>
    </source>
</reference>
<dbReference type="GO" id="GO:0005524">
    <property type="term" value="F:ATP binding"/>
    <property type="evidence" value="ECO:0007669"/>
    <property type="project" value="UniProtKB-KW"/>
</dbReference>
<keyword evidence="2" id="KW-0723">Serine/threonine-protein kinase</keyword>
<comment type="catalytic activity">
    <reaction evidence="7">
        <text>L-threonyl-[protein] + ATP = O-phospho-L-threonyl-[protein] + ADP + H(+)</text>
        <dbReference type="Rhea" id="RHEA:46608"/>
        <dbReference type="Rhea" id="RHEA-COMP:11060"/>
        <dbReference type="Rhea" id="RHEA-COMP:11605"/>
        <dbReference type="ChEBI" id="CHEBI:15378"/>
        <dbReference type="ChEBI" id="CHEBI:30013"/>
        <dbReference type="ChEBI" id="CHEBI:30616"/>
        <dbReference type="ChEBI" id="CHEBI:61977"/>
        <dbReference type="ChEBI" id="CHEBI:456216"/>
        <dbReference type="EC" id="2.7.11.1"/>
    </reaction>
</comment>
<accession>A0A1B8GC92</accession>
<proteinExistence type="predicted"/>